<accession>A0ABY3RTY6</accession>
<sequence>MGIYGDRFNAAVAAELRGERAKQRITIDALVAATGYAKTTVLNYLNGKRDIPLPALAELCRVLGVDPRRIFERAEQVVDGE</sequence>
<feature type="domain" description="HTH cro/C1-type" evidence="1">
    <location>
        <begin position="16"/>
        <end position="70"/>
    </location>
</feature>
<organism evidence="2 3">
    <name type="scientific">Microbacterium resistens</name>
    <dbReference type="NCBI Taxonomy" id="156977"/>
    <lineage>
        <taxon>Bacteria</taxon>
        <taxon>Bacillati</taxon>
        <taxon>Actinomycetota</taxon>
        <taxon>Actinomycetes</taxon>
        <taxon>Micrococcales</taxon>
        <taxon>Microbacteriaceae</taxon>
        <taxon>Microbacterium</taxon>
    </lineage>
</organism>
<evidence type="ECO:0000313" key="2">
    <source>
        <dbReference type="EMBL" id="UGS26370.1"/>
    </source>
</evidence>
<evidence type="ECO:0000313" key="3">
    <source>
        <dbReference type="Proteomes" id="UP001199642"/>
    </source>
</evidence>
<dbReference type="Pfam" id="PF13560">
    <property type="entry name" value="HTH_31"/>
    <property type="match status" value="1"/>
</dbReference>
<dbReference type="Gene3D" id="1.10.260.40">
    <property type="entry name" value="lambda repressor-like DNA-binding domains"/>
    <property type="match status" value="1"/>
</dbReference>
<keyword evidence="3" id="KW-1185">Reference proteome</keyword>
<protein>
    <submittedName>
        <fullName evidence="2">Helix-turn-helix domain-containing protein</fullName>
    </submittedName>
</protein>
<dbReference type="InterPro" id="IPR001387">
    <property type="entry name" value="Cro/C1-type_HTH"/>
</dbReference>
<dbReference type="SMART" id="SM00530">
    <property type="entry name" value="HTH_XRE"/>
    <property type="match status" value="1"/>
</dbReference>
<dbReference type="InterPro" id="IPR010982">
    <property type="entry name" value="Lambda_DNA-bd_dom_sf"/>
</dbReference>
<dbReference type="SUPFAM" id="SSF47413">
    <property type="entry name" value="lambda repressor-like DNA-binding domains"/>
    <property type="match status" value="1"/>
</dbReference>
<proteinExistence type="predicted"/>
<dbReference type="Proteomes" id="UP001199642">
    <property type="component" value="Chromosome"/>
</dbReference>
<reference evidence="2 3" key="1">
    <citation type="submission" date="2023-01" db="EMBL/GenBank/DDBJ databases">
        <title>Characterization of estradiol degrading bacteria Microbacterium sp. MZT7 and reveal degrading genes through genome analysis.</title>
        <authorList>
            <person name="Hao P."/>
            <person name="Gao Y."/>
        </authorList>
    </citation>
    <scope>NUCLEOTIDE SEQUENCE [LARGE SCALE GENOMIC DNA]</scope>
    <source>
        <strain evidence="2 3">MZT7</strain>
    </source>
</reference>
<name>A0ABY3RTY6_9MICO</name>
<evidence type="ECO:0000259" key="1">
    <source>
        <dbReference type="PROSITE" id="PS50943"/>
    </source>
</evidence>
<dbReference type="EMBL" id="CP082781">
    <property type="protein sequence ID" value="UGS26370.1"/>
    <property type="molecule type" value="Genomic_DNA"/>
</dbReference>
<dbReference type="PROSITE" id="PS50943">
    <property type="entry name" value="HTH_CROC1"/>
    <property type="match status" value="1"/>
</dbReference>
<gene>
    <name evidence="2" type="ORF">K8F61_17345</name>
</gene>
<dbReference type="CDD" id="cd00093">
    <property type="entry name" value="HTH_XRE"/>
    <property type="match status" value="1"/>
</dbReference>
<dbReference type="RefSeq" id="WP_231820087.1">
    <property type="nucleotide sequence ID" value="NZ_CP082781.1"/>
</dbReference>